<keyword evidence="3" id="KW-1185">Reference proteome</keyword>
<dbReference type="RefSeq" id="WP_359274306.1">
    <property type="nucleotide sequence ID" value="NZ_JBEZNA010000047.1"/>
</dbReference>
<dbReference type="Pfam" id="PF17196">
    <property type="entry name" value="DUF5133"/>
    <property type="match status" value="1"/>
</dbReference>
<comment type="caution">
    <text evidence="2">The sequence shown here is derived from an EMBL/GenBank/DDBJ whole genome shotgun (WGS) entry which is preliminary data.</text>
</comment>
<organism evidence="2 3">
    <name type="scientific">Streptomyces chilikensis</name>
    <dbReference type="NCBI Taxonomy" id="1194079"/>
    <lineage>
        <taxon>Bacteria</taxon>
        <taxon>Bacillati</taxon>
        <taxon>Actinomycetota</taxon>
        <taxon>Actinomycetes</taxon>
        <taxon>Kitasatosporales</taxon>
        <taxon>Streptomycetaceae</taxon>
        <taxon>Streptomyces</taxon>
    </lineage>
</organism>
<dbReference type="Proteomes" id="UP001551584">
    <property type="component" value="Unassembled WGS sequence"/>
</dbReference>
<protein>
    <submittedName>
        <fullName evidence="2">DUF5133 domain-containing protein</fullName>
    </submittedName>
</protein>
<sequence length="135" mass="13219">MLTPHPATLRKLVDEYHALLAEEAERGGPRTGRRSEDLAYTLCVSTGTRDVRAALAAARRMLAGGGPGPAAGAALPPAGPAQGGPVSGGLPVGAVPKAGTPNAGLSQGAAGRVSAGRIRGGGRRLVAEGGEPVAS</sequence>
<evidence type="ECO:0000313" key="3">
    <source>
        <dbReference type="Proteomes" id="UP001551584"/>
    </source>
</evidence>
<name>A0ABV3ETF0_9ACTN</name>
<feature type="region of interest" description="Disordered" evidence="1">
    <location>
        <begin position="65"/>
        <end position="135"/>
    </location>
</feature>
<feature type="compositionally biased region" description="Gly residues" evidence="1">
    <location>
        <begin position="81"/>
        <end position="91"/>
    </location>
</feature>
<evidence type="ECO:0000256" key="1">
    <source>
        <dbReference type="SAM" id="MobiDB-lite"/>
    </source>
</evidence>
<dbReference type="InterPro" id="IPR033457">
    <property type="entry name" value="DUF5133"/>
</dbReference>
<accession>A0ABV3ETF0</accession>
<dbReference type="EMBL" id="JBEZNA010000047">
    <property type="protein sequence ID" value="MEU9579425.1"/>
    <property type="molecule type" value="Genomic_DNA"/>
</dbReference>
<reference evidence="2 3" key="1">
    <citation type="submission" date="2024-06" db="EMBL/GenBank/DDBJ databases">
        <title>The Natural Products Discovery Center: Release of the First 8490 Sequenced Strains for Exploring Actinobacteria Biosynthetic Diversity.</title>
        <authorList>
            <person name="Kalkreuter E."/>
            <person name="Kautsar S.A."/>
            <person name="Yang D."/>
            <person name="Bader C.D."/>
            <person name="Teijaro C.N."/>
            <person name="Fluegel L."/>
            <person name="Davis C.M."/>
            <person name="Simpson J.R."/>
            <person name="Lauterbach L."/>
            <person name="Steele A.D."/>
            <person name="Gui C."/>
            <person name="Meng S."/>
            <person name="Li G."/>
            <person name="Viehrig K."/>
            <person name="Ye F."/>
            <person name="Su P."/>
            <person name="Kiefer A.F."/>
            <person name="Nichols A."/>
            <person name="Cepeda A.J."/>
            <person name="Yan W."/>
            <person name="Fan B."/>
            <person name="Jiang Y."/>
            <person name="Adhikari A."/>
            <person name="Zheng C.-J."/>
            <person name="Schuster L."/>
            <person name="Cowan T.M."/>
            <person name="Smanski M.J."/>
            <person name="Chevrette M.G."/>
            <person name="De Carvalho L.P.S."/>
            <person name="Shen B."/>
        </authorList>
    </citation>
    <scope>NUCLEOTIDE SEQUENCE [LARGE SCALE GENOMIC DNA]</scope>
    <source>
        <strain evidence="2 3">NPDC048117</strain>
    </source>
</reference>
<proteinExistence type="predicted"/>
<gene>
    <name evidence="2" type="ORF">AB0D95_19505</name>
</gene>
<evidence type="ECO:0000313" key="2">
    <source>
        <dbReference type="EMBL" id="MEU9579425.1"/>
    </source>
</evidence>